<dbReference type="PROSITE" id="PS50157">
    <property type="entry name" value="ZINC_FINGER_C2H2_2"/>
    <property type="match status" value="5"/>
</dbReference>
<keyword evidence="5" id="KW-0862">Zinc</keyword>
<keyword evidence="2" id="KW-0479">Metal-binding</keyword>
<dbReference type="RefSeq" id="XP_026546066.1">
    <property type="nucleotide sequence ID" value="XM_026690281.1"/>
</dbReference>
<feature type="domain" description="C2H2-type" evidence="11">
    <location>
        <begin position="799"/>
        <end position="826"/>
    </location>
</feature>
<dbReference type="InterPro" id="IPR013087">
    <property type="entry name" value="Znf_C2H2_type"/>
</dbReference>
<evidence type="ECO:0000256" key="9">
    <source>
        <dbReference type="PROSITE-ProRule" id="PRU00042"/>
    </source>
</evidence>
<dbReference type="GO" id="GO:0005634">
    <property type="term" value="C:nucleus"/>
    <property type="evidence" value="ECO:0007669"/>
    <property type="project" value="UniProtKB-SubCell"/>
</dbReference>
<keyword evidence="8" id="KW-0539">Nucleus</keyword>
<dbReference type="Proteomes" id="UP000504612">
    <property type="component" value="Unplaced"/>
</dbReference>
<dbReference type="InterPro" id="IPR003309">
    <property type="entry name" value="SCAN_dom"/>
</dbReference>
<feature type="compositionally biased region" description="Polar residues" evidence="10">
    <location>
        <begin position="689"/>
        <end position="705"/>
    </location>
</feature>
<dbReference type="SUPFAM" id="SSF47353">
    <property type="entry name" value="Retrovirus capsid dimerization domain-like"/>
    <property type="match status" value="1"/>
</dbReference>
<dbReference type="InterPro" id="IPR038269">
    <property type="entry name" value="SCAN_sf"/>
</dbReference>
<dbReference type="SMART" id="SM00349">
    <property type="entry name" value="KRAB"/>
    <property type="match status" value="1"/>
</dbReference>
<evidence type="ECO:0000256" key="7">
    <source>
        <dbReference type="ARBA" id="ARBA00023163"/>
    </source>
</evidence>
<comment type="subcellular location">
    <subcellularLocation>
        <location evidence="1">Nucleus</location>
    </subcellularLocation>
</comment>
<dbReference type="InterPro" id="IPR001909">
    <property type="entry name" value="KRAB"/>
</dbReference>
<dbReference type="Gene3D" id="3.30.160.60">
    <property type="entry name" value="Classic Zinc Finger"/>
    <property type="match status" value="6"/>
</dbReference>
<dbReference type="PANTHER" id="PTHR14196">
    <property type="entry name" value="ODD-SKIPPED - RELATED"/>
    <property type="match status" value="1"/>
</dbReference>
<dbReference type="FunFam" id="3.30.160.60:FF:001270">
    <property type="entry name" value="zinc finger protein 583 isoform X1"/>
    <property type="match status" value="1"/>
</dbReference>
<evidence type="ECO:0000256" key="4">
    <source>
        <dbReference type="ARBA" id="ARBA00022771"/>
    </source>
</evidence>
<dbReference type="Gene3D" id="1.10.4020.10">
    <property type="entry name" value="DNA breaking-rejoining enzymes"/>
    <property type="match status" value="1"/>
</dbReference>
<evidence type="ECO:0000256" key="5">
    <source>
        <dbReference type="ARBA" id="ARBA00022833"/>
    </source>
</evidence>
<feature type="region of interest" description="Disordered" evidence="10">
    <location>
        <begin position="325"/>
        <end position="362"/>
    </location>
</feature>
<dbReference type="PROSITE" id="PS50804">
    <property type="entry name" value="SCAN_BOX"/>
    <property type="match status" value="1"/>
</dbReference>
<dbReference type="PANTHER" id="PTHR14196:SF12">
    <property type="entry name" value="ZINC FINGER PROTEIN 208-LIKE"/>
    <property type="match status" value="1"/>
</dbReference>
<reference evidence="15" key="1">
    <citation type="submission" date="2025-08" db="UniProtKB">
        <authorList>
            <consortium name="RefSeq"/>
        </authorList>
    </citation>
    <scope>IDENTIFICATION</scope>
</reference>
<gene>
    <name evidence="15" type="primary">LOC113427751</name>
</gene>
<feature type="domain" description="C2H2-type" evidence="11">
    <location>
        <begin position="827"/>
        <end position="854"/>
    </location>
</feature>
<dbReference type="Gene3D" id="6.10.140.140">
    <property type="match status" value="1"/>
</dbReference>
<feature type="region of interest" description="Disordered" evidence="10">
    <location>
        <begin position="580"/>
        <end position="606"/>
    </location>
</feature>
<keyword evidence="6" id="KW-0805">Transcription regulation</keyword>
<evidence type="ECO:0000259" key="12">
    <source>
        <dbReference type="PROSITE" id="PS50804"/>
    </source>
</evidence>
<dbReference type="InterPro" id="IPR036051">
    <property type="entry name" value="KRAB_dom_sf"/>
</dbReference>
<evidence type="ECO:0000256" key="3">
    <source>
        <dbReference type="ARBA" id="ARBA00022737"/>
    </source>
</evidence>
<evidence type="ECO:0000259" key="13">
    <source>
        <dbReference type="PROSITE" id="PS50805"/>
    </source>
</evidence>
<dbReference type="PROSITE" id="PS50805">
    <property type="entry name" value="KRAB"/>
    <property type="match status" value="1"/>
</dbReference>
<feature type="domain" description="SCAN box" evidence="12">
    <location>
        <begin position="462"/>
        <end position="527"/>
    </location>
</feature>
<accession>A0A6J1VSW2</accession>
<keyword evidence="14" id="KW-1185">Reference proteome</keyword>
<organism evidence="14 15">
    <name type="scientific">Notechis scutatus</name>
    <name type="common">mainland tiger snake</name>
    <dbReference type="NCBI Taxonomy" id="8663"/>
    <lineage>
        <taxon>Eukaryota</taxon>
        <taxon>Metazoa</taxon>
        <taxon>Chordata</taxon>
        <taxon>Craniata</taxon>
        <taxon>Vertebrata</taxon>
        <taxon>Euteleostomi</taxon>
        <taxon>Lepidosauria</taxon>
        <taxon>Squamata</taxon>
        <taxon>Bifurcata</taxon>
        <taxon>Unidentata</taxon>
        <taxon>Episquamata</taxon>
        <taxon>Toxicofera</taxon>
        <taxon>Serpentes</taxon>
        <taxon>Colubroidea</taxon>
        <taxon>Elapidae</taxon>
        <taxon>Hydrophiinae</taxon>
        <taxon>Notechis</taxon>
    </lineage>
</organism>
<dbReference type="Pfam" id="PF02023">
    <property type="entry name" value="SCAN"/>
    <property type="match status" value="1"/>
</dbReference>
<dbReference type="AlphaFoldDB" id="A0A6J1VSW2"/>
<evidence type="ECO:0000313" key="14">
    <source>
        <dbReference type="Proteomes" id="UP000504612"/>
    </source>
</evidence>
<feature type="compositionally biased region" description="Basic and acidic residues" evidence="10">
    <location>
        <begin position="669"/>
        <end position="687"/>
    </location>
</feature>
<feature type="domain" description="C2H2-type" evidence="11">
    <location>
        <begin position="855"/>
        <end position="882"/>
    </location>
</feature>
<dbReference type="FunFam" id="3.30.160.60:FF:002343">
    <property type="entry name" value="Zinc finger protein 33A"/>
    <property type="match status" value="2"/>
</dbReference>
<name>A0A6J1VSW2_9SAUR</name>
<proteinExistence type="predicted"/>
<dbReference type="CDD" id="cd07765">
    <property type="entry name" value="KRAB_A-box"/>
    <property type="match status" value="1"/>
</dbReference>
<dbReference type="GO" id="GO:0000977">
    <property type="term" value="F:RNA polymerase II transcription regulatory region sequence-specific DNA binding"/>
    <property type="evidence" value="ECO:0007669"/>
    <property type="project" value="TreeGrafter"/>
</dbReference>
<dbReference type="SMART" id="SM00355">
    <property type="entry name" value="ZnF_C2H2"/>
    <property type="match status" value="5"/>
</dbReference>
<feature type="compositionally biased region" description="Basic and acidic residues" evidence="10">
    <location>
        <begin position="710"/>
        <end position="722"/>
    </location>
</feature>
<feature type="domain" description="KRAB" evidence="13">
    <location>
        <begin position="614"/>
        <end position="728"/>
    </location>
</feature>
<keyword evidence="7" id="KW-0804">Transcription</keyword>
<dbReference type="SUPFAM" id="SSF109640">
    <property type="entry name" value="KRAB domain (Kruppel-associated box)"/>
    <property type="match status" value="1"/>
</dbReference>
<dbReference type="InterPro" id="IPR050717">
    <property type="entry name" value="C2H2-ZF_Transcription_Reg"/>
</dbReference>
<evidence type="ECO:0000256" key="6">
    <source>
        <dbReference type="ARBA" id="ARBA00023015"/>
    </source>
</evidence>
<evidence type="ECO:0000256" key="2">
    <source>
        <dbReference type="ARBA" id="ARBA00022723"/>
    </source>
</evidence>
<evidence type="ECO:0000256" key="10">
    <source>
        <dbReference type="SAM" id="MobiDB-lite"/>
    </source>
</evidence>
<protein>
    <submittedName>
        <fullName evidence="15">Zinc finger and SCAN domain-containing protein 25-like isoform X2</fullName>
    </submittedName>
</protein>
<feature type="domain" description="C2H2-type" evidence="11">
    <location>
        <begin position="911"/>
        <end position="938"/>
    </location>
</feature>
<dbReference type="GO" id="GO:0000981">
    <property type="term" value="F:DNA-binding transcription factor activity, RNA polymerase II-specific"/>
    <property type="evidence" value="ECO:0007669"/>
    <property type="project" value="TreeGrafter"/>
</dbReference>
<dbReference type="PROSITE" id="PS00028">
    <property type="entry name" value="ZINC_FINGER_C2H2_1"/>
    <property type="match status" value="5"/>
</dbReference>
<dbReference type="GeneID" id="113427751"/>
<dbReference type="SUPFAM" id="SSF57667">
    <property type="entry name" value="beta-beta-alpha zinc fingers"/>
    <property type="match status" value="3"/>
</dbReference>
<evidence type="ECO:0000313" key="15">
    <source>
        <dbReference type="RefSeq" id="XP_026546066.1"/>
    </source>
</evidence>
<dbReference type="Pfam" id="PF00096">
    <property type="entry name" value="zf-C2H2"/>
    <property type="match status" value="5"/>
</dbReference>
<keyword evidence="4 9" id="KW-0863">Zinc-finger</keyword>
<feature type="compositionally biased region" description="Basic and acidic residues" evidence="10">
    <location>
        <begin position="333"/>
        <end position="342"/>
    </location>
</feature>
<evidence type="ECO:0000256" key="8">
    <source>
        <dbReference type="ARBA" id="ARBA00023242"/>
    </source>
</evidence>
<dbReference type="GO" id="GO:0008270">
    <property type="term" value="F:zinc ion binding"/>
    <property type="evidence" value="ECO:0007669"/>
    <property type="project" value="UniProtKB-KW"/>
</dbReference>
<feature type="domain" description="C2H2-type" evidence="11">
    <location>
        <begin position="883"/>
        <end position="910"/>
    </location>
</feature>
<dbReference type="FunFam" id="3.30.160.60:FF:000358">
    <property type="entry name" value="zinc finger protein 24"/>
    <property type="match status" value="1"/>
</dbReference>
<feature type="region of interest" description="Disordered" evidence="10">
    <location>
        <begin position="661"/>
        <end position="733"/>
    </location>
</feature>
<sequence>MEAQGFSPERLARQLAKAEALLVAHVSPQVQARWRWAVKLDGPPDLERFCTQLREARRGREALLDRDAALSEPEQERLQGLLRLEMALLRAIQTLVEGRTLATDPAPRTSRRRQGWKPRVSSLRAALLGLAAELDVAKRQSLPWDAALALQLALEALLEKRPGEAIRALEPLLLREGGRGRPKRLLALLQVLQEEGWAERGAELPLRELRPLLEKALRLVRKELRSWRAAELVNAEWAGSPEMVVVKEEEVTPGGTLPKVPGSLEMVVVKEEEEEEEVTQDGASPKAPGSLEMVVVKEEEEEGDTLNGTVPKVPLSEVGLEHRAPQEVSAETFPKDRSQEHLRPRKMPTTDCRSPFAKETSGRLQAEMDASGLKDIVTWRKKDVTTGPDQELLESEKTVAPNFRSVQRRPYPKEAASGQQAETDIRLKKGAPWKKMEELRRVLRVVTRRKMRALSSSLWKQGPRKMCSRLHQLCRQWLKPEMNTKVQMQDLVILDQFLSFLPPEMESWIRECGAETSCQAVALAEGFLLSQAEEEKEQGEAQGFPFQRANLKSVTENLEERRDPPESSRDLLFREIFHEDQSQATSTRDPALIDSSPFSAGDEKAVEHPTQVLVSFEEVAVHFSKEEWSQLDPDQKSLYREIMLENSRNLAFLRNHVQENKEASQTLGDVERRVDFANPTETKEPERNLSGNDSKNSPNLPSPESQEILPKGEPKENIKAENAETSEEDLDLHETYTIRTKKETLSQEDEENCSNRTTILSECGKTNVGNKSNEQNGKPFCESSSFAPRERFNSGEKPYKCMECGKTFSQRRYLTSHKIIHTGQKPFKCADCGKSFNHKANLNSHRMNHTGEKPYKCHECGKNFTHNFQLTSHKRIHTGEKPYRCAECGKCFNQCSNLNSHKKIHTEEKPHKCTECGKSFTQKGNLKSHKRIHTGEKPHKCKKCGKAFH</sequence>
<dbReference type="SMART" id="SM00431">
    <property type="entry name" value="SCAN"/>
    <property type="match status" value="1"/>
</dbReference>
<dbReference type="FunFam" id="3.30.160.60:FF:000396">
    <property type="entry name" value="Zinc finger protein"/>
    <property type="match status" value="1"/>
</dbReference>
<dbReference type="Pfam" id="PF01352">
    <property type="entry name" value="KRAB"/>
    <property type="match status" value="1"/>
</dbReference>
<evidence type="ECO:0000256" key="1">
    <source>
        <dbReference type="ARBA" id="ARBA00004123"/>
    </source>
</evidence>
<keyword evidence="3" id="KW-0677">Repeat</keyword>
<dbReference type="InterPro" id="IPR036236">
    <property type="entry name" value="Znf_C2H2_sf"/>
</dbReference>
<evidence type="ECO:0000259" key="11">
    <source>
        <dbReference type="PROSITE" id="PS50157"/>
    </source>
</evidence>